<reference evidence="4" key="3">
    <citation type="submission" date="2024-09" db="EMBL/GenBank/DDBJ databases">
        <authorList>
            <person name="Sun Q."/>
        </authorList>
    </citation>
    <scope>NUCLEOTIDE SEQUENCE</scope>
    <source>
        <strain evidence="4">NBRC 114356</strain>
    </source>
</reference>
<reference evidence="5" key="2">
    <citation type="journal article" date="2019" name="Int. J. Syst. Evol. Microbiol.">
        <title>The Global Catalogue of Microorganisms (GCM) 10K type strain sequencing project: providing services to taxonomists for standard genome sequencing and annotation.</title>
        <authorList>
            <consortium name="The Broad Institute Genomics Platform"/>
            <consortium name="The Broad Institute Genome Sequencing Center for Infectious Disease"/>
            <person name="Wu L."/>
            <person name="Ma J."/>
        </authorList>
    </citation>
    <scope>NUCLEOTIDE SEQUENCE [LARGE SCALE GENOMIC DNA]</scope>
    <source>
        <strain evidence="5">XZGYJ-43</strain>
    </source>
</reference>
<accession>A0ABD5Z9I3</accession>
<dbReference type="EMBL" id="JBHTAR010000012">
    <property type="protein sequence ID" value="MFC7201858.1"/>
    <property type="molecule type" value="Genomic_DNA"/>
</dbReference>
<dbReference type="RefSeq" id="WP_279528529.1">
    <property type="nucleotide sequence ID" value="NZ_CP122312.1"/>
</dbReference>
<comment type="caution">
    <text evidence="4">The sequence shown here is derived from an EMBL/GenBank/DDBJ whole genome shotgun (WGS) entry which is preliminary data.</text>
</comment>
<gene>
    <name evidence="1" type="ORF">ACFQJ9_00415</name>
    <name evidence="2" type="ORF">ACFQJ9_20705</name>
    <name evidence="3" type="ORF">ACFQJ9_20925</name>
    <name evidence="4" type="ORF">ACFQJ9_21100</name>
</gene>
<evidence type="ECO:0000313" key="2">
    <source>
        <dbReference type="EMBL" id="MFC7201795.1"/>
    </source>
</evidence>
<dbReference type="Proteomes" id="UP001596447">
    <property type="component" value="Unassembled WGS sequence"/>
</dbReference>
<dbReference type="EMBL" id="JBHTAR010000011">
    <property type="protein sequence ID" value="MFC7201795.1"/>
    <property type="molecule type" value="Genomic_DNA"/>
</dbReference>
<evidence type="ECO:0000313" key="3">
    <source>
        <dbReference type="EMBL" id="MFC7201830.1"/>
    </source>
</evidence>
<dbReference type="EMBL" id="JBHTAR010000002">
    <property type="protein sequence ID" value="MFC7197982.1"/>
    <property type="molecule type" value="Genomic_DNA"/>
</dbReference>
<evidence type="ECO:0000313" key="5">
    <source>
        <dbReference type="Proteomes" id="UP001596447"/>
    </source>
</evidence>
<sequence>MAKVTVRLLHDDGVSEADRRQAKRALETATSSLPDGYLGVGESLRYEGPSLNVLDRQRLADTVDQWLRERFEPGACDDTVFVHLVDASPLEYLTDVPGAKNFQRPLGAGYSDRVVGIEGEHGYSHGLAVANTYVSAFVALAPVPYDGSDAVGVTAVHEAGHALMAGVEGSEHDLGVERYYDTERHRAEVTPMTYWYDEQLATWARNPVAVPPSCPVDPEDLVRGTEEFAEDARTAIVEHVDYHFG</sequence>
<reference evidence="4" key="1">
    <citation type="journal article" date="2014" name="Int. J. Syst. Evol. Microbiol.">
        <title>Complete genome sequence of Corynebacterium casei LMG S-19264T (=DSM 44701T), isolated from a smear-ripened cheese.</title>
        <authorList>
            <consortium name="US DOE Joint Genome Institute (JGI-PGF)"/>
            <person name="Walter F."/>
            <person name="Albersmeier A."/>
            <person name="Kalinowski J."/>
            <person name="Ruckert C."/>
        </authorList>
    </citation>
    <scope>NUCLEOTIDE SEQUENCE [LARGE SCALE GENOMIC DNA]</scope>
    <source>
        <strain evidence="4">NBRC 114356</strain>
    </source>
</reference>
<dbReference type="EMBL" id="JBHTAR010000012">
    <property type="protein sequence ID" value="MFC7201830.1"/>
    <property type="molecule type" value="Genomic_DNA"/>
</dbReference>
<evidence type="ECO:0000313" key="1">
    <source>
        <dbReference type="EMBL" id="MFC7197982.1"/>
    </source>
</evidence>
<dbReference type="AlphaFoldDB" id="A0ABD5Z9I3"/>
<organism evidence="4 5">
    <name type="scientific">Halospeciosus flavus</name>
    <dbReference type="NCBI Taxonomy" id="3032283"/>
    <lineage>
        <taxon>Archaea</taxon>
        <taxon>Methanobacteriati</taxon>
        <taxon>Methanobacteriota</taxon>
        <taxon>Stenosarchaea group</taxon>
        <taxon>Halobacteria</taxon>
        <taxon>Halobacteriales</taxon>
        <taxon>Halobacteriaceae</taxon>
        <taxon>Halospeciosus</taxon>
    </lineage>
</organism>
<keyword evidence="5" id="KW-1185">Reference proteome</keyword>
<protein>
    <submittedName>
        <fullName evidence="4">Uncharacterized protein</fullName>
    </submittedName>
</protein>
<evidence type="ECO:0000313" key="4">
    <source>
        <dbReference type="EMBL" id="MFC7201858.1"/>
    </source>
</evidence>
<proteinExistence type="predicted"/>
<name>A0ABD5Z9I3_9EURY</name>